<dbReference type="EMBL" id="WBJX01000005">
    <property type="protein sequence ID" value="KAB1636675.1"/>
    <property type="molecule type" value="Genomic_DNA"/>
</dbReference>
<dbReference type="OrthoDB" id="3266345at2"/>
<evidence type="ECO:0000313" key="1">
    <source>
        <dbReference type="EMBL" id="KAB1636675.1"/>
    </source>
</evidence>
<accession>A0A7J5AYQ3</accession>
<dbReference type="InterPro" id="IPR045596">
    <property type="entry name" value="DUF6459"/>
</dbReference>
<reference evidence="1 2" key="1">
    <citation type="submission" date="2019-09" db="EMBL/GenBank/DDBJ databases">
        <title>Phylogeny of genus Pseudoclavibacter and closely related genus.</title>
        <authorList>
            <person name="Li Y."/>
        </authorList>
    </citation>
    <scope>NUCLEOTIDE SEQUENCE [LARGE SCALE GENOMIC DNA]</scope>
    <source>
        <strain evidence="1 2">THG-MD12</strain>
    </source>
</reference>
<dbReference type="Proteomes" id="UP000490386">
    <property type="component" value="Unassembled WGS sequence"/>
</dbReference>
<keyword evidence="2" id="KW-1185">Reference proteome</keyword>
<organism evidence="1 2">
    <name type="scientific">Pseudoclavibacter terrae</name>
    <dbReference type="NCBI Taxonomy" id="1530195"/>
    <lineage>
        <taxon>Bacteria</taxon>
        <taxon>Bacillati</taxon>
        <taxon>Actinomycetota</taxon>
        <taxon>Actinomycetes</taxon>
        <taxon>Micrococcales</taxon>
        <taxon>Microbacteriaceae</taxon>
        <taxon>Pseudoclavibacter</taxon>
    </lineage>
</organism>
<proteinExistence type="predicted"/>
<dbReference type="Pfam" id="PF20060">
    <property type="entry name" value="DUF6459"/>
    <property type="match status" value="1"/>
</dbReference>
<dbReference type="AlphaFoldDB" id="A0A7J5AYQ3"/>
<comment type="caution">
    <text evidence="1">The sequence shown here is derived from an EMBL/GenBank/DDBJ whole genome shotgun (WGS) entry which is preliminary data.</text>
</comment>
<gene>
    <name evidence="1" type="ORF">F8O03_13920</name>
</gene>
<protein>
    <submittedName>
        <fullName evidence="1">3-hydroxyacyl-CoA dehydrogenase</fullName>
    </submittedName>
</protein>
<dbReference type="RefSeq" id="WP_151424409.1">
    <property type="nucleotide sequence ID" value="NZ_WBJX01000005.1"/>
</dbReference>
<evidence type="ECO:0000313" key="2">
    <source>
        <dbReference type="Proteomes" id="UP000490386"/>
    </source>
</evidence>
<name>A0A7J5AYQ3_9MICO</name>
<sequence length="155" mass="17293">MSPTRSTRALRAVDAPQSTLSAAAGELIDADPLFVRERTAASELPDPAPLVSNLARSVVEVISGVRDIEQLSRWVTDDVYRHLLIRTQHAARARQARRRPTRRPNFVELSVRIQATTENIVDAVVVLDFGARVRAVTVRLEGLDRRWRASAIHVL</sequence>